<dbReference type="EMBL" id="AQHV01000002">
    <property type="protein sequence ID" value="KKB59505.1"/>
    <property type="molecule type" value="Genomic_DNA"/>
</dbReference>
<accession>A0A0F5JPH6</accession>
<dbReference type="Proteomes" id="UP000033047">
    <property type="component" value="Unassembled WGS sequence"/>
</dbReference>
<comment type="caution">
    <text evidence="1">The sequence shown here is derived from an EMBL/GenBank/DDBJ whole genome shotgun (WGS) entry which is preliminary data.</text>
</comment>
<sequence>MTKISGSAGNLTYRILEGKQVMMGRIQKMTNPKTALQVNQRIKFPNIVAMYRAFHGLLKEGFEKKRKGRRSKDVSDFNRFMSANLQSAPVFLTQSESAAGYCFAGYSGRSCAKYR</sequence>
<name>A0A0F5JPH6_9BACT</name>
<evidence type="ECO:0000313" key="1">
    <source>
        <dbReference type="EMBL" id="KKB59505.1"/>
    </source>
</evidence>
<dbReference type="Pfam" id="PF19781">
    <property type="entry name" value="DUF6266"/>
    <property type="match status" value="1"/>
</dbReference>
<dbReference type="HOGENOM" id="CLU_2106625_0_0_10"/>
<proteinExistence type="predicted"/>
<gene>
    <name evidence="1" type="ORF">HMPREF1535_00589</name>
</gene>
<organism evidence="1 2">
    <name type="scientific">Parabacteroides goldsteinii DSM 19448 = WAL 12034</name>
    <dbReference type="NCBI Taxonomy" id="927665"/>
    <lineage>
        <taxon>Bacteria</taxon>
        <taxon>Pseudomonadati</taxon>
        <taxon>Bacteroidota</taxon>
        <taxon>Bacteroidia</taxon>
        <taxon>Bacteroidales</taxon>
        <taxon>Tannerellaceae</taxon>
        <taxon>Parabacteroides</taxon>
    </lineage>
</organism>
<evidence type="ECO:0000313" key="2">
    <source>
        <dbReference type="Proteomes" id="UP000033047"/>
    </source>
</evidence>
<dbReference type="AlphaFoldDB" id="A0A0F5JPH6"/>
<dbReference type="RefSeq" id="WP_046145243.1">
    <property type="nucleotide sequence ID" value="NZ_KQ033912.1"/>
</dbReference>
<protein>
    <submittedName>
        <fullName evidence="1">Uncharacterized protein</fullName>
    </submittedName>
</protein>
<dbReference type="InterPro" id="IPR046233">
    <property type="entry name" value="DUF6266"/>
</dbReference>
<dbReference type="PATRIC" id="fig|927665.4.peg.595"/>
<reference evidence="1 2" key="1">
    <citation type="submission" date="2013-04" db="EMBL/GenBank/DDBJ databases">
        <title>The Genome Sequence of Parabacteroides goldsteinii DSM 19448.</title>
        <authorList>
            <consortium name="The Broad Institute Genomics Platform"/>
            <person name="Earl A."/>
            <person name="Ward D."/>
            <person name="Feldgarden M."/>
            <person name="Gevers D."/>
            <person name="Martens E."/>
            <person name="Sakamoto M."/>
            <person name="Benno Y."/>
            <person name="Song Y."/>
            <person name="Liu C."/>
            <person name="Lee J."/>
            <person name="Bolanos M."/>
            <person name="Vaisanen M.L."/>
            <person name="Finegold S.M."/>
            <person name="Walker B."/>
            <person name="Young S."/>
            <person name="Zeng Q."/>
            <person name="Gargeya S."/>
            <person name="Fitzgerald M."/>
            <person name="Haas B."/>
            <person name="Abouelleil A."/>
            <person name="Allen A.W."/>
            <person name="Alvarado L."/>
            <person name="Arachchi H.M."/>
            <person name="Berlin A.M."/>
            <person name="Chapman S.B."/>
            <person name="Gainer-Dewar J."/>
            <person name="Goldberg J."/>
            <person name="Griggs A."/>
            <person name="Gujja S."/>
            <person name="Hansen M."/>
            <person name="Howarth C."/>
            <person name="Imamovic A."/>
            <person name="Ireland A."/>
            <person name="Larimer J."/>
            <person name="McCowan C."/>
            <person name="Murphy C."/>
            <person name="Pearson M."/>
            <person name="Poon T.W."/>
            <person name="Priest M."/>
            <person name="Roberts A."/>
            <person name="Saif S."/>
            <person name="Shea T."/>
            <person name="Sisk P."/>
            <person name="Sykes S."/>
            <person name="Wortman J."/>
            <person name="Nusbaum C."/>
            <person name="Birren B."/>
        </authorList>
    </citation>
    <scope>NUCLEOTIDE SEQUENCE [LARGE SCALE GENOMIC DNA]</scope>
    <source>
        <strain evidence="1 2">DSM 19448</strain>
    </source>
</reference>